<evidence type="ECO:0000256" key="1">
    <source>
        <dbReference type="ARBA" id="ARBA00004651"/>
    </source>
</evidence>
<feature type="transmembrane region" description="Helical" evidence="6">
    <location>
        <begin position="430"/>
        <end position="447"/>
    </location>
</feature>
<sequence length="632" mass="71025">MAETGKQSSYKKLFSNTLVFAIGSFSSKVLVLLLVPIYTNYLTTAELGVTDVLTQIANWIIPLVTMTITEAIIRFGLDKAYDKVKVFTLGNLICFFGLAVFGILLPIVSLTGIADKYIGGYSLILYIYVFTSSMKSLYSTFVRAMEQVKLFAFNGILTTFFTLFWTALFYMVLPEGFLGHGTGIEKYLLATILSDLISVVFLTFKSKLWRYINFKDIDRELLQVMLQYSVPLIPAQLLWLITNSSDSFMTTHYLGSDYNGVLSAAYKIPNLVSTVYLMFGQAWNMSAITEDDSDDRDSFYENVFDFNQSLLYILVAGCLLIVQPVTNFWIGADFRDCVKYSPIIIYATIYSCFTTFMGSIYLASKQTKRSLFTSLVSGVINVGLNVILIPRIGLYGPPISTVAAYMTVFIIRAIDSRKLVPFRIDMKKMIVNNIVILVMMFICLFETDLMHHLPLYAIVTLLFLAVFILNRKAVESIFYKVLPARIASHFVSLSTAKLCAVIGGLAVFVLIDLLTRGIIVYALLLAGFVFAIYKNKNRLMYIFMVLMPLSLVFRHGMVWAAVAFLILAVAVIIKNRRATDVFIGIAALDLLLGAAAGLWFGVLAAAVQTLVCGFIFRRQIWDKLIEWAYKKR</sequence>
<comment type="caution">
    <text evidence="7">The sequence shown here is derived from an EMBL/GenBank/DDBJ whole genome shotgun (WGS) entry which is preliminary data.</text>
</comment>
<feature type="transmembrane region" description="Helical" evidence="6">
    <location>
        <begin position="453"/>
        <end position="469"/>
    </location>
</feature>
<feature type="transmembrane region" description="Helical" evidence="6">
    <location>
        <begin position="187"/>
        <end position="204"/>
    </location>
</feature>
<feature type="transmembrane region" description="Helical" evidence="6">
    <location>
        <begin position="310"/>
        <end position="331"/>
    </location>
</feature>
<dbReference type="EMBL" id="JAOQJZ010000006">
    <property type="protein sequence ID" value="MCU6705664.1"/>
    <property type="molecule type" value="Genomic_DNA"/>
</dbReference>
<feature type="transmembrane region" description="Helical" evidence="6">
    <location>
        <begin position="150"/>
        <end position="172"/>
    </location>
</feature>
<name>A0AAE3IGU5_9FIRM</name>
<dbReference type="PANTHER" id="PTHR30250:SF11">
    <property type="entry name" value="O-ANTIGEN TRANSPORTER-RELATED"/>
    <property type="match status" value="1"/>
</dbReference>
<feature type="transmembrane region" description="Helical" evidence="6">
    <location>
        <begin position="59"/>
        <end position="77"/>
    </location>
</feature>
<dbReference type="Proteomes" id="UP001208131">
    <property type="component" value="Unassembled WGS sequence"/>
</dbReference>
<feature type="transmembrane region" description="Helical" evidence="6">
    <location>
        <begin position="224"/>
        <end position="241"/>
    </location>
</feature>
<feature type="transmembrane region" description="Helical" evidence="6">
    <location>
        <begin position="540"/>
        <end position="573"/>
    </location>
</feature>
<dbReference type="InterPro" id="IPR050833">
    <property type="entry name" value="Poly_Biosynth_Transport"/>
</dbReference>
<feature type="transmembrane region" description="Helical" evidence="6">
    <location>
        <begin position="18"/>
        <end position="39"/>
    </location>
</feature>
<keyword evidence="4 6" id="KW-1133">Transmembrane helix</keyword>
<keyword evidence="5 6" id="KW-0472">Membrane</keyword>
<evidence type="ECO:0000256" key="3">
    <source>
        <dbReference type="ARBA" id="ARBA00022692"/>
    </source>
</evidence>
<feature type="transmembrane region" description="Helical" evidence="6">
    <location>
        <begin position="370"/>
        <end position="389"/>
    </location>
</feature>
<dbReference type="PANTHER" id="PTHR30250">
    <property type="entry name" value="PST FAMILY PREDICTED COLANIC ACID TRANSPORTER"/>
    <property type="match status" value="1"/>
</dbReference>
<evidence type="ECO:0000256" key="5">
    <source>
        <dbReference type="ARBA" id="ARBA00023136"/>
    </source>
</evidence>
<dbReference type="AlphaFoldDB" id="A0AAE3IGU5"/>
<organism evidence="7 8">
    <name type="scientific">Hominimerdicola aceti</name>
    <dbReference type="NCBI Taxonomy" id="2981726"/>
    <lineage>
        <taxon>Bacteria</taxon>
        <taxon>Bacillati</taxon>
        <taxon>Bacillota</taxon>
        <taxon>Clostridia</taxon>
        <taxon>Eubacteriales</taxon>
        <taxon>Oscillospiraceae</taxon>
        <taxon>Hominimerdicola</taxon>
    </lineage>
</organism>
<keyword evidence="3 6" id="KW-0812">Transmembrane</keyword>
<evidence type="ECO:0000313" key="8">
    <source>
        <dbReference type="Proteomes" id="UP001208131"/>
    </source>
</evidence>
<keyword evidence="2" id="KW-1003">Cell membrane</keyword>
<dbReference type="GO" id="GO:0005886">
    <property type="term" value="C:plasma membrane"/>
    <property type="evidence" value="ECO:0007669"/>
    <property type="project" value="UniProtKB-SubCell"/>
</dbReference>
<feature type="transmembrane region" description="Helical" evidence="6">
    <location>
        <begin position="395"/>
        <end position="414"/>
    </location>
</feature>
<dbReference type="Pfam" id="PF01943">
    <property type="entry name" value="Polysacc_synt"/>
    <property type="match status" value="1"/>
</dbReference>
<accession>A0AAE3IGU5</accession>
<dbReference type="RefSeq" id="WP_267300946.1">
    <property type="nucleotide sequence ID" value="NZ_JAOQJZ010000006.1"/>
</dbReference>
<dbReference type="InterPro" id="IPR002797">
    <property type="entry name" value="Polysacc_synth"/>
</dbReference>
<protein>
    <submittedName>
        <fullName evidence="7">Polysaccharide biosynthesis C-terminal domain-containing protein</fullName>
    </submittedName>
</protein>
<feature type="transmembrane region" description="Helical" evidence="6">
    <location>
        <begin position="118"/>
        <end position="138"/>
    </location>
</feature>
<feature type="transmembrane region" description="Helical" evidence="6">
    <location>
        <begin position="517"/>
        <end position="533"/>
    </location>
</feature>
<gene>
    <name evidence="7" type="ORF">OCV57_06970</name>
</gene>
<feature type="transmembrane region" description="Helical" evidence="6">
    <location>
        <begin position="343"/>
        <end position="363"/>
    </location>
</feature>
<feature type="transmembrane region" description="Helical" evidence="6">
    <location>
        <begin position="490"/>
        <end position="511"/>
    </location>
</feature>
<feature type="transmembrane region" description="Helical" evidence="6">
    <location>
        <begin position="89"/>
        <end position="112"/>
    </location>
</feature>
<keyword evidence="8" id="KW-1185">Reference proteome</keyword>
<evidence type="ECO:0000313" key="7">
    <source>
        <dbReference type="EMBL" id="MCU6705664.1"/>
    </source>
</evidence>
<reference evidence="7 8" key="1">
    <citation type="journal article" date="2021" name="ISME Commun">
        <title>Automated analysis of genomic sequences facilitates high-throughput and comprehensive description of bacteria.</title>
        <authorList>
            <person name="Hitch T.C.A."/>
        </authorList>
    </citation>
    <scope>NUCLEOTIDE SEQUENCE [LARGE SCALE GENOMIC DNA]</scope>
    <source>
        <strain evidence="7 8">Sanger_31</strain>
    </source>
</reference>
<comment type="subcellular location">
    <subcellularLocation>
        <location evidence="1">Cell membrane</location>
        <topology evidence="1">Multi-pass membrane protein</topology>
    </subcellularLocation>
</comment>
<feature type="transmembrane region" description="Helical" evidence="6">
    <location>
        <begin position="585"/>
        <end position="616"/>
    </location>
</feature>
<proteinExistence type="predicted"/>
<feature type="transmembrane region" description="Helical" evidence="6">
    <location>
        <begin position="261"/>
        <end position="279"/>
    </location>
</feature>
<evidence type="ECO:0000256" key="6">
    <source>
        <dbReference type="SAM" id="Phobius"/>
    </source>
</evidence>
<evidence type="ECO:0000256" key="2">
    <source>
        <dbReference type="ARBA" id="ARBA00022475"/>
    </source>
</evidence>
<evidence type="ECO:0000256" key="4">
    <source>
        <dbReference type="ARBA" id="ARBA00022989"/>
    </source>
</evidence>